<dbReference type="EMBL" id="JAGETR010000070">
    <property type="protein sequence ID" value="MBO2006914.1"/>
    <property type="molecule type" value="Genomic_DNA"/>
</dbReference>
<gene>
    <name evidence="1" type="ORF">J4732_11855</name>
</gene>
<organism evidence="1">
    <name type="scientific">Serratia marcescens</name>
    <dbReference type="NCBI Taxonomy" id="615"/>
    <lineage>
        <taxon>Bacteria</taxon>
        <taxon>Pseudomonadati</taxon>
        <taxon>Pseudomonadota</taxon>
        <taxon>Gammaproteobacteria</taxon>
        <taxon>Enterobacterales</taxon>
        <taxon>Yersiniaceae</taxon>
        <taxon>Serratia</taxon>
    </lineage>
</organism>
<sequence length="52" mass="5359">MIEVSEQPLGVTELAARLCIDKASASRALRSTAAGVIETVDHPMTSGTTCIG</sequence>
<evidence type="ECO:0000313" key="1">
    <source>
        <dbReference type="EMBL" id="MBO2006914.1"/>
    </source>
</evidence>
<name>A0A939NJZ8_SERMA</name>
<dbReference type="AlphaFoldDB" id="A0A939NJZ8"/>
<proteinExistence type="predicted"/>
<comment type="caution">
    <text evidence="1">The sequence shown here is derived from an EMBL/GenBank/DDBJ whole genome shotgun (WGS) entry which is preliminary data.</text>
</comment>
<accession>A0A939NJZ8</accession>
<reference evidence="1" key="1">
    <citation type="submission" date="2021-03" db="EMBL/GenBank/DDBJ databases">
        <title>Molecular epidemiology and mechanisms of colistin and carbapenem resistance in Enterobacteriaceae from clinical isolates, the environment and porcine samples in Pretoria, South Africa.</title>
        <authorList>
            <person name="Bogoshi D."/>
            <person name="Mbelle N.M."/>
            <person name="Naidoo V."/>
            <person name="Osei Sekyere J."/>
        </authorList>
    </citation>
    <scope>NUCLEOTIDE SEQUENCE</scope>
    <source>
        <strain evidence="1">C080</strain>
    </source>
</reference>
<protein>
    <submittedName>
        <fullName evidence="1">Uncharacterized protein</fullName>
    </submittedName>
</protein>